<dbReference type="AlphaFoldDB" id="A0A239GX51"/>
<dbReference type="EMBL" id="FZOJ01000019">
    <property type="protein sequence ID" value="SNS73796.1"/>
    <property type="molecule type" value="Genomic_DNA"/>
</dbReference>
<protein>
    <submittedName>
        <fullName evidence="2">Uncharacterized protein</fullName>
    </submittedName>
</protein>
<evidence type="ECO:0000313" key="3">
    <source>
        <dbReference type="Proteomes" id="UP000198304"/>
    </source>
</evidence>
<keyword evidence="1" id="KW-0472">Membrane</keyword>
<sequence length="88" mass="10136">MRMSVIWLTIALVMTVILVISMLKAKAVEKLQIFSIIGWITFLCYHMAIGLPEWTLFVWASICILTAVLYRLKSKKVRSFTSRTAKQL</sequence>
<keyword evidence="1" id="KW-0812">Transmembrane</keyword>
<proteinExistence type="predicted"/>
<dbReference type="Proteomes" id="UP000198304">
    <property type="component" value="Unassembled WGS sequence"/>
</dbReference>
<keyword evidence="1" id="KW-1133">Transmembrane helix</keyword>
<accession>A0A239GX51</accession>
<reference evidence="2 3" key="1">
    <citation type="submission" date="2017-06" db="EMBL/GenBank/DDBJ databases">
        <authorList>
            <person name="Kim H.J."/>
            <person name="Triplett B.A."/>
        </authorList>
    </citation>
    <scope>NUCLEOTIDE SEQUENCE [LARGE SCALE GENOMIC DNA]</scope>
    <source>
        <strain evidence="2 3">SCA</strain>
    </source>
</reference>
<dbReference type="RefSeq" id="WP_089283993.1">
    <property type="nucleotide sequence ID" value="NZ_FZOJ01000019.1"/>
</dbReference>
<feature type="transmembrane region" description="Helical" evidence="1">
    <location>
        <begin position="31"/>
        <end position="48"/>
    </location>
</feature>
<keyword evidence="3" id="KW-1185">Reference proteome</keyword>
<evidence type="ECO:0000256" key="1">
    <source>
        <dbReference type="SAM" id="Phobius"/>
    </source>
</evidence>
<gene>
    <name evidence="2" type="ORF">SAMN05446037_101919</name>
</gene>
<name>A0A239GX51_9FIRM</name>
<evidence type="ECO:0000313" key="2">
    <source>
        <dbReference type="EMBL" id="SNS73796.1"/>
    </source>
</evidence>
<dbReference type="OrthoDB" id="9953657at2"/>
<organism evidence="2 3">
    <name type="scientific">Anaerovirgula multivorans</name>
    <dbReference type="NCBI Taxonomy" id="312168"/>
    <lineage>
        <taxon>Bacteria</taxon>
        <taxon>Bacillati</taxon>
        <taxon>Bacillota</taxon>
        <taxon>Clostridia</taxon>
        <taxon>Peptostreptococcales</taxon>
        <taxon>Natronincolaceae</taxon>
        <taxon>Anaerovirgula</taxon>
    </lineage>
</organism>
<feature type="transmembrane region" description="Helical" evidence="1">
    <location>
        <begin position="54"/>
        <end position="72"/>
    </location>
</feature>
<feature type="transmembrane region" description="Helical" evidence="1">
    <location>
        <begin position="6"/>
        <end position="24"/>
    </location>
</feature>